<dbReference type="OrthoDB" id="1751168at2759"/>
<keyword evidence="2" id="KW-1185">Reference proteome</keyword>
<evidence type="ECO:0000313" key="2">
    <source>
        <dbReference type="Proteomes" id="UP000250235"/>
    </source>
</evidence>
<reference evidence="1 2" key="1">
    <citation type="journal article" date="2015" name="Proc. Natl. Acad. Sci. U.S.A.">
        <title>The resurrection genome of Boea hygrometrica: A blueprint for survival of dehydration.</title>
        <authorList>
            <person name="Xiao L."/>
            <person name="Yang G."/>
            <person name="Zhang L."/>
            <person name="Yang X."/>
            <person name="Zhao S."/>
            <person name="Ji Z."/>
            <person name="Zhou Q."/>
            <person name="Hu M."/>
            <person name="Wang Y."/>
            <person name="Chen M."/>
            <person name="Xu Y."/>
            <person name="Jin H."/>
            <person name="Xiao X."/>
            <person name="Hu G."/>
            <person name="Bao F."/>
            <person name="Hu Y."/>
            <person name="Wan P."/>
            <person name="Li L."/>
            <person name="Deng X."/>
            <person name="Kuang T."/>
            <person name="Xiang C."/>
            <person name="Zhu J.K."/>
            <person name="Oliver M.J."/>
            <person name="He Y."/>
        </authorList>
    </citation>
    <scope>NUCLEOTIDE SEQUENCE [LARGE SCALE GENOMIC DNA]</scope>
    <source>
        <strain evidence="2">cv. XS01</strain>
    </source>
</reference>
<dbReference type="Proteomes" id="UP000250235">
    <property type="component" value="Unassembled WGS sequence"/>
</dbReference>
<name>A0A2Z7D6U6_9LAMI</name>
<sequence length="135" mass="15169">MEHAGMVKMFMTLEESGMKGFLSISGSVYEGALIELFSNAKVIAGTVVSFVANRKMVITKDVFAATFQLPTEGMVGFTDLPAQVAMEMKKVFSGTDVPFRTSNKNKDMKVEYRLLHDIVSRHCTPKLVPSMWWHW</sequence>
<evidence type="ECO:0000313" key="1">
    <source>
        <dbReference type="EMBL" id="KZV55362.1"/>
    </source>
</evidence>
<dbReference type="AlphaFoldDB" id="A0A2Z7D6U6"/>
<proteinExistence type="predicted"/>
<accession>A0A2Z7D6U6</accession>
<gene>
    <name evidence="1" type="ORF">F511_43382</name>
</gene>
<protein>
    <submittedName>
        <fullName evidence="1">Uncharacterized protein</fullName>
    </submittedName>
</protein>
<dbReference type="EMBL" id="KQ988680">
    <property type="protein sequence ID" value="KZV55362.1"/>
    <property type="molecule type" value="Genomic_DNA"/>
</dbReference>
<organism evidence="1 2">
    <name type="scientific">Dorcoceras hygrometricum</name>
    <dbReference type="NCBI Taxonomy" id="472368"/>
    <lineage>
        <taxon>Eukaryota</taxon>
        <taxon>Viridiplantae</taxon>
        <taxon>Streptophyta</taxon>
        <taxon>Embryophyta</taxon>
        <taxon>Tracheophyta</taxon>
        <taxon>Spermatophyta</taxon>
        <taxon>Magnoliopsida</taxon>
        <taxon>eudicotyledons</taxon>
        <taxon>Gunneridae</taxon>
        <taxon>Pentapetalae</taxon>
        <taxon>asterids</taxon>
        <taxon>lamiids</taxon>
        <taxon>Lamiales</taxon>
        <taxon>Gesneriaceae</taxon>
        <taxon>Didymocarpoideae</taxon>
        <taxon>Trichosporeae</taxon>
        <taxon>Loxocarpinae</taxon>
        <taxon>Dorcoceras</taxon>
    </lineage>
</organism>